<dbReference type="EMBL" id="HG994363">
    <property type="protein sequence ID" value="CAF2045734.1"/>
    <property type="molecule type" value="Genomic_DNA"/>
</dbReference>
<protein>
    <submittedName>
        <fullName evidence="1">(rape) hypothetical protein</fullName>
    </submittedName>
</protein>
<accession>A0A816P9I3</accession>
<sequence>MQAKEVIRERIKVRDGVPFTWRLLEKSYDMEGNAEAESVGERVKKLESSYF</sequence>
<dbReference type="AlphaFoldDB" id="A0A816P9I3"/>
<gene>
    <name evidence="1" type="ORF">DARMORV10_A09P40560.1</name>
</gene>
<evidence type="ECO:0000313" key="1">
    <source>
        <dbReference type="EMBL" id="CAF2045734.1"/>
    </source>
</evidence>
<organism evidence="1">
    <name type="scientific">Brassica napus</name>
    <name type="common">Rape</name>
    <dbReference type="NCBI Taxonomy" id="3708"/>
    <lineage>
        <taxon>Eukaryota</taxon>
        <taxon>Viridiplantae</taxon>
        <taxon>Streptophyta</taxon>
        <taxon>Embryophyta</taxon>
        <taxon>Tracheophyta</taxon>
        <taxon>Spermatophyta</taxon>
        <taxon>Magnoliopsida</taxon>
        <taxon>eudicotyledons</taxon>
        <taxon>Gunneridae</taxon>
        <taxon>Pentapetalae</taxon>
        <taxon>rosids</taxon>
        <taxon>malvids</taxon>
        <taxon>Brassicales</taxon>
        <taxon>Brassicaceae</taxon>
        <taxon>Brassiceae</taxon>
        <taxon>Brassica</taxon>
    </lineage>
</organism>
<name>A0A816P9I3_BRANA</name>
<reference evidence="1" key="1">
    <citation type="submission" date="2021-01" db="EMBL/GenBank/DDBJ databases">
        <authorList>
            <consortium name="Genoscope - CEA"/>
            <person name="William W."/>
        </authorList>
    </citation>
    <scope>NUCLEOTIDE SEQUENCE</scope>
</reference>
<dbReference type="Proteomes" id="UP001295469">
    <property type="component" value="Chromosome A09"/>
</dbReference>
<proteinExistence type="predicted"/>